<dbReference type="FunFam" id="3.40.140.20:FF:000001">
    <property type="entry name" value="Bifunctional purine biosynthesis protein PurH"/>
    <property type="match status" value="1"/>
</dbReference>
<dbReference type="PROSITE" id="PS51855">
    <property type="entry name" value="MGS"/>
    <property type="match status" value="1"/>
</dbReference>
<evidence type="ECO:0000256" key="2">
    <source>
        <dbReference type="ARBA" id="ARBA00004954"/>
    </source>
</evidence>
<evidence type="ECO:0000256" key="7">
    <source>
        <dbReference type="ARBA" id="ARBA00023268"/>
    </source>
</evidence>
<dbReference type="KEGG" id="ksc:CD178_01133"/>
<comment type="domain">
    <text evidence="10">The IMP cyclohydrolase activity resides in the N-terminal region.</text>
</comment>
<evidence type="ECO:0000256" key="9">
    <source>
        <dbReference type="ARBA" id="ARBA00050687"/>
    </source>
</evidence>
<evidence type="ECO:0000256" key="6">
    <source>
        <dbReference type="ARBA" id="ARBA00022801"/>
    </source>
</evidence>
<keyword evidence="7 10" id="KW-0511">Multifunctional enzyme</keyword>
<dbReference type="EMBL" id="CP023036">
    <property type="protein sequence ID" value="AXY21926.1"/>
    <property type="molecule type" value="Genomic_DNA"/>
</dbReference>
<dbReference type="HAMAP" id="MF_00139">
    <property type="entry name" value="PurH"/>
    <property type="match status" value="1"/>
</dbReference>
<evidence type="ECO:0000256" key="4">
    <source>
        <dbReference type="ARBA" id="ARBA00022679"/>
    </source>
</evidence>
<dbReference type="Gene3D" id="3.40.50.1380">
    <property type="entry name" value="Methylglyoxal synthase-like domain"/>
    <property type="match status" value="1"/>
</dbReference>
<dbReference type="SUPFAM" id="SSF52335">
    <property type="entry name" value="Methylglyoxal synthase-like"/>
    <property type="match status" value="1"/>
</dbReference>
<evidence type="ECO:0000313" key="12">
    <source>
        <dbReference type="Proteomes" id="UP000264120"/>
    </source>
</evidence>
<reference evidence="11 12" key="1">
    <citation type="submission" date="2017-08" db="EMBL/GenBank/DDBJ databases">
        <title>Complete genome sequence of Gluconacetobacter saccharivorans CV1 isolated from Fermented Vinegar.</title>
        <authorList>
            <person name="Kim S.-Y."/>
        </authorList>
    </citation>
    <scope>NUCLEOTIDE SEQUENCE [LARGE SCALE GENOMIC DNA]</scope>
    <source>
        <strain evidence="11 12">CV1</strain>
    </source>
</reference>
<sequence length="526" mass="55031">MTPPKTVPVRRALISVSDKTGLLDLARALVAHGAEILSTGGSARTLREAGIAVRDVSEHTGFPEILDGRVKTLVPQVHGGILGRRDLPAHVRQMEEHQIAPIDLVAVNLYPFEATVASGAGAEDCIENIDIGGPALIRAAAKNHAHVAIVTDPAQYADVITALENGGTTLDQRTKLAGAAYARTAAYDAAIAAWFAGQEGEILPPRMIVAGEKRESLRYGENPHQKAAFYTDGSNRPGVATARQIQGKSLSYNNINDTDAAFEAVAEFDEPAVVIVKHANPCGVATAATQAQAWDNALRCDPVSAFGGIVALNRTLEAEAAARIATLFTEVIVAPDATEEARQILARKKNLRLLLTGALPDPAQGGVVVRSVAGGFLAQTRDSGRIMPDALKVVTKRAPTPAEMADLIFAFRVAKHVKSNAIVYAKDQSTVGIGAGQMSRVDSARIAATKSADAANAAGIDHPLTQGSVVASDAFFPFADGLEAAIAAGATAVIQPGGSIRDDEVIAAADRAGIAMVFTGMRHFRH</sequence>
<name>A0A347WAN3_9PROT</name>
<dbReference type="PANTHER" id="PTHR11692:SF0">
    <property type="entry name" value="BIFUNCTIONAL PURINE BIOSYNTHESIS PROTEIN ATIC"/>
    <property type="match status" value="1"/>
</dbReference>
<dbReference type="SUPFAM" id="SSF53927">
    <property type="entry name" value="Cytidine deaminase-like"/>
    <property type="match status" value="1"/>
</dbReference>
<keyword evidence="12" id="KW-1185">Reference proteome</keyword>
<keyword evidence="4 10" id="KW-0808">Transferase</keyword>
<dbReference type="FunFam" id="3.40.140.20:FF:000002">
    <property type="entry name" value="Bifunctional purine biosynthesis protein PurH"/>
    <property type="match status" value="1"/>
</dbReference>
<dbReference type="Pfam" id="PF01808">
    <property type="entry name" value="AICARFT_IMPCHas"/>
    <property type="match status" value="1"/>
</dbReference>
<dbReference type="GO" id="GO:0003937">
    <property type="term" value="F:IMP cyclohydrolase activity"/>
    <property type="evidence" value="ECO:0007669"/>
    <property type="project" value="UniProtKB-UniRule"/>
</dbReference>
<dbReference type="CDD" id="cd01421">
    <property type="entry name" value="IMPCH"/>
    <property type="match status" value="1"/>
</dbReference>
<dbReference type="SMART" id="SM00851">
    <property type="entry name" value="MGS"/>
    <property type="match status" value="1"/>
</dbReference>
<dbReference type="GeneID" id="98313825"/>
<comment type="pathway">
    <text evidence="2 10">Purine metabolism; IMP biosynthesis via de novo pathway; 5-formamido-1-(5-phospho-D-ribosyl)imidazole-4-carboxamide from 5-amino-1-(5-phospho-D-ribosyl)imidazole-4-carboxamide (10-formyl THF route): step 1/1.</text>
</comment>
<keyword evidence="6 10" id="KW-0378">Hydrolase</keyword>
<comment type="catalytic activity">
    <reaction evidence="9 10">
        <text>IMP + H2O = 5-formamido-1-(5-phospho-D-ribosyl)imidazole-4-carboxamide</text>
        <dbReference type="Rhea" id="RHEA:18445"/>
        <dbReference type="ChEBI" id="CHEBI:15377"/>
        <dbReference type="ChEBI" id="CHEBI:58053"/>
        <dbReference type="ChEBI" id="CHEBI:58467"/>
        <dbReference type="EC" id="3.5.4.10"/>
    </reaction>
</comment>
<dbReference type="EC" id="2.1.2.3" evidence="10"/>
<organism evidence="11 12">
    <name type="scientific">Komagataeibacter saccharivorans</name>
    <dbReference type="NCBI Taxonomy" id="265959"/>
    <lineage>
        <taxon>Bacteria</taxon>
        <taxon>Pseudomonadati</taxon>
        <taxon>Pseudomonadota</taxon>
        <taxon>Alphaproteobacteria</taxon>
        <taxon>Acetobacterales</taxon>
        <taxon>Acetobacteraceae</taxon>
        <taxon>Komagataeibacter</taxon>
    </lineage>
</organism>
<evidence type="ECO:0000256" key="5">
    <source>
        <dbReference type="ARBA" id="ARBA00022755"/>
    </source>
</evidence>
<dbReference type="OrthoDB" id="9802065at2"/>
<dbReference type="PIRSF" id="PIRSF000414">
    <property type="entry name" value="AICARFT_IMPCHas"/>
    <property type="match status" value="1"/>
</dbReference>
<dbReference type="NCBIfam" id="NF002049">
    <property type="entry name" value="PRK00881.1"/>
    <property type="match status" value="1"/>
</dbReference>
<protein>
    <recommendedName>
        <fullName evidence="10">Bifunctional purine biosynthesis protein PurH</fullName>
    </recommendedName>
    <domain>
        <recommendedName>
            <fullName evidence="10">Phosphoribosylaminoimidazolecarboxamide formyltransferase</fullName>
            <ecNumber evidence="10">2.1.2.3</ecNumber>
        </recommendedName>
        <alternativeName>
            <fullName evidence="10">AICAR transformylase</fullName>
        </alternativeName>
    </domain>
    <domain>
        <recommendedName>
            <fullName evidence="10">IMP cyclohydrolase</fullName>
            <ecNumber evidence="10">3.5.4.10</ecNumber>
        </recommendedName>
        <alternativeName>
            <fullName evidence="10">ATIC</fullName>
        </alternativeName>
        <alternativeName>
            <fullName evidence="10">IMP synthase</fullName>
        </alternativeName>
        <alternativeName>
            <fullName evidence="10">Inosinicase</fullName>
        </alternativeName>
    </domain>
</protein>
<dbReference type="Proteomes" id="UP000264120">
    <property type="component" value="Chromosome"/>
</dbReference>
<evidence type="ECO:0000313" key="11">
    <source>
        <dbReference type="EMBL" id="AXY21926.1"/>
    </source>
</evidence>
<accession>A0A347WAN3</accession>
<comment type="pathway">
    <text evidence="1 10">Purine metabolism; IMP biosynthesis via de novo pathway; IMP from 5-formamido-1-(5-phospho-D-ribosyl)imidazole-4-carboxamide: step 1/1.</text>
</comment>
<dbReference type="AlphaFoldDB" id="A0A347WAN3"/>
<dbReference type="UniPathway" id="UPA00074">
    <property type="reaction ID" value="UER00133"/>
</dbReference>
<dbReference type="GO" id="GO:0005829">
    <property type="term" value="C:cytosol"/>
    <property type="evidence" value="ECO:0007669"/>
    <property type="project" value="TreeGrafter"/>
</dbReference>
<dbReference type="InterPro" id="IPR002695">
    <property type="entry name" value="PurH-like"/>
</dbReference>
<evidence type="ECO:0000256" key="10">
    <source>
        <dbReference type="HAMAP-Rule" id="MF_00139"/>
    </source>
</evidence>
<dbReference type="NCBIfam" id="TIGR00355">
    <property type="entry name" value="purH"/>
    <property type="match status" value="1"/>
</dbReference>
<evidence type="ECO:0000256" key="3">
    <source>
        <dbReference type="ARBA" id="ARBA00007667"/>
    </source>
</evidence>
<dbReference type="GO" id="GO:0004643">
    <property type="term" value="F:phosphoribosylaminoimidazolecarboxamide formyltransferase activity"/>
    <property type="evidence" value="ECO:0007669"/>
    <property type="project" value="UniProtKB-UniRule"/>
</dbReference>
<dbReference type="RefSeq" id="WP_110546836.1">
    <property type="nucleotide sequence ID" value="NZ_CP023036.1"/>
</dbReference>
<dbReference type="PANTHER" id="PTHR11692">
    <property type="entry name" value="BIFUNCTIONAL PURINE BIOSYNTHESIS PROTEIN PURH"/>
    <property type="match status" value="1"/>
</dbReference>
<proteinExistence type="inferred from homology"/>
<evidence type="ECO:0000256" key="8">
    <source>
        <dbReference type="ARBA" id="ARBA00050488"/>
    </source>
</evidence>
<dbReference type="SMART" id="SM00798">
    <property type="entry name" value="AICARFT_IMPCHas"/>
    <property type="match status" value="1"/>
</dbReference>
<gene>
    <name evidence="10 11" type="primary">purH</name>
    <name evidence="11" type="ORF">CD178_01133</name>
</gene>
<dbReference type="InterPro" id="IPR036914">
    <property type="entry name" value="MGS-like_dom_sf"/>
</dbReference>
<dbReference type="Gene3D" id="3.40.140.20">
    <property type="match status" value="2"/>
</dbReference>
<dbReference type="Pfam" id="PF02142">
    <property type="entry name" value="MGS"/>
    <property type="match status" value="1"/>
</dbReference>
<dbReference type="EC" id="3.5.4.10" evidence="10"/>
<dbReference type="InterPro" id="IPR011607">
    <property type="entry name" value="MGS-like_dom"/>
</dbReference>
<dbReference type="InterPro" id="IPR016193">
    <property type="entry name" value="Cytidine_deaminase-like"/>
</dbReference>
<dbReference type="FunFam" id="3.40.50.1380:FF:000001">
    <property type="entry name" value="Bifunctional purine biosynthesis protein PurH"/>
    <property type="match status" value="1"/>
</dbReference>
<dbReference type="InterPro" id="IPR024051">
    <property type="entry name" value="AICAR_Tfase_dup_dom_sf"/>
</dbReference>
<keyword evidence="5 10" id="KW-0658">Purine biosynthesis</keyword>
<comment type="catalytic activity">
    <reaction evidence="8 10">
        <text>(6R)-10-formyltetrahydrofolate + 5-amino-1-(5-phospho-beta-D-ribosyl)imidazole-4-carboxamide = 5-formamido-1-(5-phospho-D-ribosyl)imidazole-4-carboxamide + (6S)-5,6,7,8-tetrahydrofolate</text>
        <dbReference type="Rhea" id="RHEA:22192"/>
        <dbReference type="ChEBI" id="CHEBI:57453"/>
        <dbReference type="ChEBI" id="CHEBI:58467"/>
        <dbReference type="ChEBI" id="CHEBI:58475"/>
        <dbReference type="ChEBI" id="CHEBI:195366"/>
        <dbReference type="EC" id="2.1.2.3"/>
    </reaction>
</comment>
<comment type="similarity">
    <text evidence="3 10">Belongs to the PurH family.</text>
</comment>
<dbReference type="GO" id="GO:0006189">
    <property type="term" value="P:'de novo' IMP biosynthetic process"/>
    <property type="evidence" value="ECO:0007669"/>
    <property type="project" value="UniProtKB-UniRule"/>
</dbReference>
<evidence type="ECO:0000256" key="1">
    <source>
        <dbReference type="ARBA" id="ARBA00004844"/>
    </source>
</evidence>